<dbReference type="NCBIfam" id="TIGR00225">
    <property type="entry name" value="prc"/>
    <property type="match status" value="1"/>
</dbReference>
<dbReference type="Pfam" id="PF03572">
    <property type="entry name" value="Peptidase_S41"/>
    <property type="match status" value="1"/>
</dbReference>
<dbReference type="SMART" id="SM00228">
    <property type="entry name" value="PDZ"/>
    <property type="match status" value="1"/>
</dbReference>
<dbReference type="InterPro" id="IPR036034">
    <property type="entry name" value="PDZ_sf"/>
</dbReference>
<dbReference type="InterPro" id="IPR001478">
    <property type="entry name" value="PDZ"/>
</dbReference>
<dbReference type="Pfam" id="PF17820">
    <property type="entry name" value="PDZ_6"/>
    <property type="match status" value="1"/>
</dbReference>
<keyword evidence="3 5" id="KW-0378">Hydrolase</keyword>
<dbReference type="EC" id="3.4.21.102" evidence="9"/>
<evidence type="ECO:0000256" key="5">
    <source>
        <dbReference type="RuleBase" id="RU004404"/>
    </source>
</evidence>
<dbReference type="Gene3D" id="2.30.42.10">
    <property type="match status" value="1"/>
</dbReference>
<comment type="caution">
    <text evidence="9">The sequence shown here is derived from an EMBL/GenBank/DDBJ whole genome shotgun (WGS) entry which is preliminary data.</text>
</comment>
<dbReference type="GO" id="GO:0006508">
    <property type="term" value="P:proteolysis"/>
    <property type="evidence" value="ECO:0007669"/>
    <property type="project" value="UniProtKB-KW"/>
</dbReference>
<sequence length="496" mass="55022">MSFYESRRDSATSFYESRGDSVMSFYESRRDSATLQRFYSNMPPRNLTILIIAFLASSACYVTHRRAKTAIMVGDAMEMINNYYVDPVEEDQLLVAAMNGMTSLLDQNSEYITSEYYESFRNSIQQEFAGIGIYVDQPVAGEPVRIITPLVGSPAIKAGLLPADQIIRVDGRDVSEMSLGEVTAALKGVIGTTVEVRIRRRSGEDGGWKEMVFTVERATIELESVIGSRRGPNDEWIYRLEEDSTIAYIRLTSFGDRTIEELRKVLVELDNDFRGMVIDVRGNGGGLLYSAIDIADMFLESGAIVSTRVRGGKIEAEYEAKPGTLVAVDKPLAVLIDENSASASEILAAALKDNKRATIVGTRSYGKGTVQNVLPLQYGRSALKLTVARYYRPNGKNIHRSKEATEEDEWGVSPDDSMRIELDDKTRLALVEHWTRASYPSLSEAALEEVRAKFKPANPEEDESIPDAEIGASIETGSLMSIDPQLRKAVESLRSH</sequence>
<evidence type="ECO:0000256" key="3">
    <source>
        <dbReference type="ARBA" id="ARBA00022801"/>
    </source>
</evidence>
<evidence type="ECO:0000256" key="2">
    <source>
        <dbReference type="ARBA" id="ARBA00022670"/>
    </source>
</evidence>
<feature type="domain" description="Tail specific protease" evidence="8">
    <location>
        <begin position="208"/>
        <end position="419"/>
    </location>
</feature>
<dbReference type="PANTHER" id="PTHR32060:SF30">
    <property type="entry name" value="CARBOXY-TERMINAL PROCESSING PROTEASE CTPA"/>
    <property type="match status" value="1"/>
</dbReference>
<dbReference type="InterPro" id="IPR004447">
    <property type="entry name" value="Peptidase_S41A"/>
</dbReference>
<dbReference type="GO" id="GO:0004252">
    <property type="term" value="F:serine-type endopeptidase activity"/>
    <property type="evidence" value="ECO:0007669"/>
    <property type="project" value="UniProtKB-EC"/>
</dbReference>
<dbReference type="GO" id="GO:0007165">
    <property type="term" value="P:signal transduction"/>
    <property type="evidence" value="ECO:0007669"/>
    <property type="project" value="TreeGrafter"/>
</dbReference>
<keyword evidence="10" id="KW-1185">Reference proteome</keyword>
<gene>
    <name evidence="9" type="primary">ctpB_2</name>
    <name evidence="9" type="ORF">Q31b_26420</name>
</gene>
<dbReference type="InterPro" id="IPR029045">
    <property type="entry name" value="ClpP/crotonase-like_dom_sf"/>
</dbReference>
<dbReference type="Gene3D" id="3.30.750.44">
    <property type="match status" value="1"/>
</dbReference>
<accession>A0A5C6DV09</accession>
<feature type="domain" description="PDZ" evidence="7">
    <location>
        <begin position="129"/>
        <end position="202"/>
    </location>
</feature>
<evidence type="ECO:0000313" key="10">
    <source>
        <dbReference type="Proteomes" id="UP000315471"/>
    </source>
</evidence>
<organism evidence="9 10">
    <name type="scientific">Novipirellula aureliae</name>
    <dbReference type="NCBI Taxonomy" id="2527966"/>
    <lineage>
        <taxon>Bacteria</taxon>
        <taxon>Pseudomonadati</taxon>
        <taxon>Planctomycetota</taxon>
        <taxon>Planctomycetia</taxon>
        <taxon>Pirellulales</taxon>
        <taxon>Pirellulaceae</taxon>
        <taxon>Novipirellula</taxon>
    </lineage>
</organism>
<proteinExistence type="inferred from homology"/>
<dbReference type="EMBL" id="SJPY01000004">
    <property type="protein sequence ID" value="TWU41203.1"/>
    <property type="molecule type" value="Genomic_DNA"/>
</dbReference>
<name>A0A5C6DV09_9BACT</name>
<dbReference type="AlphaFoldDB" id="A0A5C6DV09"/>
<dbReference type="InterPro" id="IPR005151">
    <property type="entry name" value="Tail-specific_protease"/>
</dbReference>
<dbReference type="SUPFAM" id="SSF52096">
    <property type="entry name" value="ClpP/crotonase"/>
    <property type="match status" value="1"/>
</dbReference>
<dbReference type="InterPro" id="IPR041489">
    <property type="entry name" value="PDZ_6"/>
</dbReference>
<protein>
    <submittedName>
        <fullName evidence="9">Carboxy-terminal processing protease CtpB</fullName>
        <ecNumber evidence="9">3.4.21.102</ecNumber>
    </submittedName>
</protein>
<dbReference type="SUPFAM" id="SSF50156">
    <property type="entry name" value="PDZ domain-like"/>
    <property type="match status" value="1"/>
</dbReference>
<dbReference type="SMART" id="SM00245">
    <property type="entry name" value="TSPc"/>
    <property type="match status" value="1"/>
</dbReference>
<dbReference type="GO" id="GO:0030288">
    <property type="term" value="C:outer membrane-bounded periplasmic space"/>
    <property type="evidence" value="ECO:0007669"/>
    <property type="project" value="TreeGrafter"/>
</dbReference>
<evidence type="ECO:0000256" key="6">
    <source>
        <dbReference type="SAM" id="MobiDB-lite"/>
    </source>
</evidence>
<evidence type="ECO:0000313" key="9">
    <source>
        <dbReference type="EMBL" id="TWU41203.1"/>
    </source>
</evidence>
<dbReference type="Gene3D" id="3.90.226.10">
    <property type="entry name" value="2-enoyl-CoA Hydratase, Chain A, domain 1"/>
    <property type="match status" value="1"/>
</dbReference>
<evidence type="ECO:0000259" key="7">
    <source>
        <dbReference type="SMART" id="SM00228"/>
    </source>
</evidence>
<comment type="similarity">
    <text evidence="1 5">Belongs to the peptidase S41A family.</text>
</comment>
<dbReference type="CDD" id="cd07560">
    <property type="entry name" value="Peptidase_S41_CPP"/>
    <property type="match status" value="1"/>
</dbReference>
<evidence type="ECO:0000256" key="1">
    <source>
        <dbReference type="ARBA" id="ARBA00009179"/>
    </source>
</evidence>
<dbReference type="CDD" id="cd06782">
    <property type="entry name" value="cpPDZ_CPP-like"/>
    <property type="match status" value="1"/>
</dbReference>
<feature type="region of interest" description="Disordered" evidence="6">
    <location>
        <begin position="455"/>
        <end position="477"/>
    </location>
</feature>
<keyword evidence="4 5" id="KW-0720">Serine protease</keyword>
<dbReference type="Proteomes" id="UP000315471">
    <property type="component" value="Unassembled WGS sequence"/>
</dbReference>
<evidence type="ECO:0000259" key="8">
    <source>
        <dbReference type="SMART" id="SM00245"/>
    </source>
</evidence>
<evidence type="ECO:0000256" key="4">
    <source>
        <dbReference type="ARBA" id="ARBA00022825"/>
    </source>
</evidence>
<reference evidence="9 10" key="1">
    <citation type="submission" date="2019-02" db="EMBL/GenBank/DDBJ databases">
        <title>Deep-cultivation of Planctomycetes and their phenomic and genomic characterization uncovers novel biology.</title>
        <authorList>
            <person name="Wiegand S."/>
            <person name="Jogler M."/>
            <person name="Boedeker C."/>
            <person name="Pinto D."/>
            <person name="Vollmers J."/>
            <person name="Rivas-Marin E."/>
            <person name="Kohn T."/>
            <person name="Peeters S.H."/>
            <person name="Heuer A."/>
            <person name="Rast P."/>
            <person name="Oberbeckmann S."/>
            <person name="Bunk B."/>
            <person name="Jeske O."/>
            <person name="Meyerdierks A."/>
            <person name="Storesund J.E."/>
            <person name="Kallscheuer N."/>
            <person name="Luecker S."/>
            <person name="Lage O.M."/>
            <person name="Pohl T."/>
            <person name="Merkel B.J."/>
            <person name="Hornburger P."/>
            <person name="Mueller R.-W."/>
            <person name="Bruemmer F."/>
            <person name="Labrenz M."/>
            <person name="Spormann A.M."/>
            <person name="Op Den Camp H."/>
            <person name="Overmann J."/>
            <person name="Amann R."/>
            <person name="Jetten M.S.M."/>
            <person name="Mascher T."/>
            <person name="Medema M.H."/>
            <person name="Devos D.P."/>
            <person name="Kaster A.-K."/>
            <person name="Ovreas L."/>
            <person name="Rohde M."/>
            <person name="Galperin M.Y."/>
            <person name="Jogler C."/>
        </authorList>
    </citation>
    <scope>NUCLEOTIDE SEQUENCE [LARGE SCALE GENOMIC DNA]</scope>
    <source>
        <strain evidence="9 10">Q31b</strain>
    </source>
</reference>
<keyword evidence="2 5" id="KW-0645">Protease</keyword>
<dbReference type="PANTHER" id="PTHR32060">
    <property type="entry name" value="TAIL-SPECIFIC PROTEASE"/>
    <property type="match status" value="1"/>
</dbReference>